<dbReference type="PIRSF" id="PIRSF024492">
    <property type="entry name" value="UCP024492"/>
    <property type="match status" value="1"/>
</dbReference>
<dbReference type="PANTHER" id="PTHR39337">
    <property type="entry name" value="BLR5642 PROTEIN"/>
    <property type="match status" value="1"/>
</dbReference>
<organism evidence="1 2">
    <name type="scientific">Paraburkholderia lacunae</name>
    <dbReference type="NCBI Taxonomy" id="2211104"/>
    <lineage>
        <taxon>Bacteria</taxon>
        <taxon>Pseudomonadati</taxon>
        <taxon>Pseudomonadota</taxon>
        <taxon>Betaproteobacteria</taxon>
        <taxon>Burkholderiales</taxon>
        <taxon>Burkholderiaceae</taxon>
        <taxon>Paraburkholderia</taxon>
    </lineage>
</organism>
<dbReference type="EMBL" id="QHKS01000008">
    <property type="protein sequence ID" value="RDK02125.1"/>
    <property type="molecule type" value="Genomic_DNA"/>
</dbReference>
<dbReference type="InterPro" id="IPR007438">
    <property type="entry name" value="DUF488"/>
</dbReference>
<name>A0A370N998_9BURK</name>
<dbReference type="Proteomes" id="UP000254875">
    <property type="component" value="Unassembled WGS sequence"/>
</dbReference>
<accession>A0A370N998</accession>
<reference evidence="2" key="1">
    <citation type="submission" date="2018-05" db="EMBL/GenBank/DDBJ databases">
        <authorList>
            <person name="Feng T."/>
        </authorList>
    </citation>
    <scope>NUCLEOTIDE SEQUENCE [LARGE SCALE GENOMIC DNA]</scope>
    <source>
        <strain evidence="2">S27</strain>
    </source>
</reference>
<dbReference type="AlphaFoldDB" id="A0A370N998"/>
<dbReference type="PANTHER" id="PTHR39337:SF1">
    <property type="entry name" value="BLR5642 PROTEIN"/>
    <property type="match status" value="1"/>
</dbReference>
<dbReference type="OrthoDB" id="9789109at2"/>
<keyword evidence="2" id="KW-1185">Reference proteome</keyword>
<protein>
    <submittedName>
        <fullName evidence="1">DNA repair protein</fullName>
    </submittedName>
</protein>
<evidence type="ECO:0000313" key="2">
    <source>
        <dbReference type="Proteomes" id="UP000254875"/>
    </source>
</evidence>
<sequence>MTRPFFTIGHSTHPLREFIDLLEASEIETLVDVRSIPRSRTNPQFNQETLPGSLAPAHIDYLHLSELGGRRSHRKGDAPSPNGYWTHPAFRSYADYAMTAAFQEGLARLVDLGHRRRCAIMCSEAVWWRCHRRIIADYLLLRGETVLHIMDTHHTNAATMTPGAQAQPGGTLIYPPETES</sequence>
<gene>
    <name evidence="1" type="ORF">DLM46_14385</name>
</gene>
<dbReference type="Pfam" id="PF04343">
    <property type="entry name" value="DUF488"/>
    <property type="match status" value="1"/>
</dbReference>
<evidence type="ECO:0000313" key="1">
    <source>
        <dbReference type="EMBL" id="RDK02125.1"/>
    </source>
</evidence>
<dbReference type="RefSeq" id="WP_115101425.1">
    <property type="nucleotide sequence ID" value="NZ_QHKS01000008.1"/>
</dbReference>
<dbReference type="InterPro" id="IPR014519">
    <property type="entry name" value="UCP024492"/>
</dbReference>
<comment type="caution">
    <text evidence="1">The sequence shown here is derived from an EMBL/GenBank/DDBJ whole genome shotgun (WGS) entry which is preliminary data.</text>
</comment>
<proteinExistence type="predicted"/>